<gene>
    <name evidence="1" type="ORF">Natoc_3076</name>
</gene>
<dbReference type="AlphaFoldDB" id="L0K3B0"/>
<evidence type="ECO:0008006" key="3">
    <source>
        <dbReference type="Google" id="ProtNLM"/>
    </source>
</evidence>
<evidence type="ECO:0000313" key="2">
    <source>
        <dbReference type="Proteomes" id="UP000010878"/>
    </source>
</evidence>
<evidence type="ECO:0000313" key="1">
    <source>
        <dbReference type="EMBL" id="AGB38819.1"/>
    </source>
</evidence>
<dbReference type="EMBL" id="CP003929">
    <property type="protein sequence ID" value="AGB38819.1"/>
    <property type="molecule type" value="Genomic_DNA"/>
</dbReference>
<keyword evidence="2" id="KW-1185">Reference proteome</keyword>
<dbReference type="Proteomes" id="UP000010878">
    <property type="component" value="Chromosome"/>
</dbReference>
<accession>L0K3B0</accession>
<proteinExistence type="predicted"/>
<name>L0K3B0_9EURY</name>
<sequence length="50" mass="5636">MSEAIPPQCPECGSTNLALLRVSPSEHSRGDEWVTHAACEHCDEYTEWFD</sequence>
<organism evidence="1 2">
    <name type="scientific">Natronococcus occultus SP4</name>
    <dbReference type="NCBI Taxonomy" id="694430"/>
    <lineage>
        <taxon>Archaea</taxon>
        <taxon>Methanobacteriati</taxon>
        <taxon>Methanobacteriota</taxon>
        <taxon>Stenosarchaea group</taxon>
        <taxon>Halobacteria</taxon>
        <taxon>Halobacteriales</taxon>
        <taxon>Natrialbaceae</taxon>
        <taxon>Natronococcus</taxon>
    </lineage>
</organism>
<dbReference type="HOGENOM" id="CLU_3113166_0_0_2"/>
<reference evidence="1 2" key="1">
    <citation type="submission" date="2012-11" db="EMBL/GenBank/DDBJ databases">
        <title>FINISHED of Natronococcus occultus SP4, DSM 3396.</title>
        <authorList>
            <consortium name="DOE Joint Genome Institute"/>
            <person name="Eisen J."/>
            <person name="Huntemann M."/>
            <person name="Wei C.-L."/>
            <person name="Han J."/>
            <person name="Detter J.C."/>
            <person name="Han C."/>
            <person name="Tapia R."/>
            <person name="Chen A."/>
            <person name="Kyrpides N."/>
            <person name="Mavromatis K."/>
            <person name="Markowitz V."/>
            <person name="Szeto E."/>
            <person name="Ivanova N."/>
            <person name="Mikhailova N."/>
            <person name="Ovchinnikova G."/>
            <person name="Pagani I."/>
            <person name="Pati A."/>
            <person name="Goodwin L."/>
            <person name="Nordberg H.P."/>
            <person name="Cantor M.N."/>
            <person name="Hua S.X."/>
            <person name="Woyke T."/>
            <person name="Eisen J."/>
            <person name="Klenk H.-P."/>
            <person name="Klenk H.-P."/>
        </authorList>
    </citation>
    <scope>NUCLEOTIDE SEQUENCE [LARGE SCALE GENOMIC DNA]</scope>
    <source>
        <strain evidence="1 2">SP4</strain>
    </source>
</reference>
<protein>
    <recommendedName>
        <fullName evidence="3">Small CPxCG-related zinc finger protein</fullName>
    </recommendedName>
</protein>
<dbReference type="KEGG" id="nou:Natoc_3076"/>